<feature type="compositionally biased region" description="Basic and acidic residues" evidence="1">
    <location>
        <begin position="168"/>
        <end position="182"/>
    </location>
</feature>
<protein>
    <submittedName>
        <fullName evidence="2">Uncharacterized protein</fullName>
    </submittedName>
</protein>
<dbReference type="PANTHER" id="PTHR46537">
    <property type="entry name" value="OS11G0578200 PROTEIN"/>
    <property type="match status" value="1"/>
</dbReference>
<keyword evidence="3" id="KW-1185">Reference proteome</keyword>
<feature type="compositionally biased region" description="Basic and acidic residues" evidence="1">
    <location>
        <begin position="18"/>
        <end position="28"/>
    </location>
</feature>
<name>A0AAN9SN54_PSOTE</name>
<dbReference type="PANTHER" id="PTHR46537:SF3">
    <property type="entry name" value="E3 UBIQUITIN-PROTEIN LIGASE RING1A"/>
    <property type="match status" value="1"/>
</dbReference>
<dbReference type="AlphaFoldDB" id="A0AAN9SN54"/>
<feature type="region of interest" description="Disordered" evidence="1">
    <location>
        <begin position="162"/>
        <end position="182"/>
    </location>
</feature>
<organism evidence="2 3">
    <name type="scientific">Psophocarpus tetragonolobus</name>
    <name type="common">Winged bean</name>
    <name type="synonym">Dolichos tetragonolobus</name>
    <dbReference type="NCBI Taxonomy" id="3891"/>
    <lineage>
        <taxon>Eukaryota</taxon>
        <taxon>Viridiplantae</taxon>
        <taxon>Streptophyta</taxon>
        <taxon>Embryophyta</taxon>
        <taxon>Tracheophyta</taxon>
        <taxon>Spermatophyta</taxon>
        <taxon>Magnoliopsida</taxon>
        <taxon>eudicotyledons</taxon>
        <taxon>Gunneridae</taxon>
        <taxon>Pentapetalae</taxon>
        <taxon>rosids</taxon>
        <taxon>fabids</taxon>
        <taxon>Fabales</taxon>
        <taxon>Fabaceae</taxon>
        <taxon>Papilionoideae</taxon>
        <taxon>50 kb inversion clade</taxon>
        <taxon>NPAAA clade</taxon>
        <taxon>indigoferoid/millettioid clade</taxon>
        <taxon>Phaseoleae</taxon>
        <taxon>Psophocarpus</taxon>
    </lineage>
</organism>
<sequence length="339" mass="38786">MSPQRHPHEVPLEFALTNDHEQPHKVEQLDDEVESNESQFSSDKDEDEYMVIDLANLKELHCPICLGTCHLHLPGLYGVSMMQKKCGLGRRFLRDDLNYDALISTFVPNIDESQKQEDYASQVDEKIHNKETLQPQTQALDRKQKARAIALAFERRRRSIGKDLSFGDENKETKTREGGEKETQFPQEFVTVNVDGSSTHGHRSNAQVSGGNSISNRLSRFIDHLHKSDVNDDELEIPLVLVSLDKQKIPSLHEALLSCRPTMSIKILSKYVALKVELLVDQVELYLVEDSQVNIIRGELTIDPDKDKVRILRDEETLVELYTRNVRNPGFLLLAYKMK</sequence>
<proteinExistence type="predicted"/>
<evidence type="ECO:0000313" key="2">
    <source>
        <dbReference type="EMBL" id="KAK7400608.1"/>
    </source>
</evidence>
<feature type="compositionally biased region" description="Basic and acidic residues" evidence="1">
    <location>
        <begin position="1"/>
        <end position="11"/>
    </location>
</feature>
<dbReference type="EMBL" id="JAYMYS010000003">
    <property type="protein sequence ID" value="KAK7400608.1"/>
    <property type="molecule type" value="Genomic_DNA"/>
</dbReference>
<gene>
    <name evidence="2" type="ORF">VNO78_11821</name>
</gene>
<evidence type="ECO:0000313" key="3">
    <source>
        <dbReference type="Proteomes" id="UP001386955"/>
    </source>
</evidence>
<comment type="caution">
    <text evidence="2">The sequence shown here is derived from an EMBL/GenBank/DDBJ whole genome shotgun (WGS) entry which is preliminary data.</text>
</comment>
<feature type="region of interest" description="Disordered" evidence="1">
    <location>
        <begin position="1"/>
        <end position="44"/>
    </location>
</feature>
<dbReference type="InterPro" id="IPR044592">
    <property type="entry name" value="RING1A/B"/>
</dbReference>
<dbReference type="Proteomes" id="UP001386955">
    <property type="component" value="Unassembled WGS sequence"/>
</dbReference>
<evidence type="ECO:0000256" key="1">
    <source>
        <dbReference type="SAM" id="MobiDB-lite"/>
    </source>
</evidence>
<accession>A0AAN9SN54</accession>
<reference evidence="2 3" key="1">
    <citation type="submission" date="2024-01" db="EMBL/GenBank/DDBJ databases">
        <title>The genomes of 5 underutilized Papilionoideae crops provide insights into root nodulation and disease resistanc.</title>
        <authorList>
            <person name="Jiang F."/>
        </authorList>
    </citation>
    <scope>NUCLEOTIDE SEQUENCE [LARGE SCALE GENOMIC DNA]</scope>
    <source>
        <strain evidence="2">DUOXIRENSHENG_FW03</strain>
        <tissue evidence="2">Leaves</tissue>
    </source>
</reference>